<dbReference type="InterPro" id="IPR036282">
    <property type="entry name" value="Glutathione-S-Trfase_C_sf"/>
</dbReference>
<dbReference type="GO" id="GO:0005737">
    <property type="term" value="C:cytoplasm"/>
    <property type="evidence" value="ECO:0007669"/>
    <property type="project" value="TreeGrafter"/>
</dbReference>
<evidence type="ECO:0000313" key="1">
    <source>
        <dbReference type="EMBL" id="CAF0987124.1"/>
    </source>
</evidence>
<gene>
    <name evidence="1" type="ORF">IZO911_LOCUS16897</name>
</gene>
<sequence length="362" mass="42066">MSKKCLLVICGINSRVEIIPLLNTFHFKTIPTMEIIEQLLSAHDDFSRESQNNDDVDRIKQQYFKRLSDVLASWQVTDVRTVPGVMYQVRCGHDEFDQSIEYQINWFFDCAETIIHNHRHSFDSYCLEGEYIEKLWEIVDDVDGAITYQFQRKSNATFDLRKMIPGTLCHIKTRHHFPGNILHVDTSQFHSISSLAHRTIVVLKLKGLENVISFSLVDGLLDMEKECGLAFSEHCPDPHHSSFTHLKNVYQLNDPNYAGRVTVPVLFDLKTQNIFNTYANYPQVDLYPLLFRAQIDSMNEDIFIKLNSAVYQAGFAKNQRIYNAAFIDIFEILDKLEFILNKQCYLINSENITDLIFEHGQH</sequence>
<dbReference type="EMBL" id="CAJNOE010000154">
    <property type="protein sequence ID" value="CAF0987124.1"/>
    <property type="molecule type" value="Genomic_DNA"/>
</dbReference>
<proteinExistence type="predicted"/>
<dbReference type="Gene3D" id="1.20.1050.10">
    <property type="match status" value="1"/>
</dbReference>
<dbReference type="PANTHER" id="PTHR32419">
    <property type="entry name" value="GLUTATHIONYL-HYDROQUINONE REDUCTASE"/>
    <property type="match status" value="1"/>
</dbReference>
<dbReference type="InterPro" id="IPR011051">
    <property type="entry name" value="RmlC_Cupin_sf"/>
</dbReference>
<dbReference type="Proteomes" id="UP000663860">
    <property type="component" value="Unassembled WGS sequence"/>
</dbReference>
<dbReference type="PANTHER" id="PTHR32419:SF6">
    <property type="entry name" value="GLUTATHIONE S-TRANSFERASE OMEGA-LIKE 1-RELATED"/>
    <property type="match status" value="1"/>
</dbReference>
<dbReference type="GO" id="GO:0004364">
    <property type="term" value="F:glutathione transferase activity"/>
    <property type="evidence" value="ECO:0007669"/>
    <property type="project" value="InterPro"/>
</dbReference>
<accession>A0A814FXH5</accession>
<dbReference type="AlphaFoldDB" id="A0A814FXH5"/>
<protein>
    <submittedName>
        <fullName evidence="1">Uncharacterized protein</fullName>
    </submittedName>
</protein>
<organism evidence="1 2">
    <name type="scientific">Adineta steineri</name>
    <dbReference type="NCBI Taxonomy" id="433720"/>
    <lineage>
        <taxon>Eukaryota</taxon>
        <taxon>Metazoa</taxon>
        <taxon>Spiralia</taxon>
        <taxon>Gnathifera</taxon>
        <taxon>Rotifera</taxon>
        <taxon>Eurotatoria</taxon>
        <taxon>Bdelloidea</taxon>
        <taxon>Adinetida</taxon>
        <taxon>Adinetidae</taxon>
        <taxon>Adineta</taxon>
    </lineage>
</organism>
<dbReference type="SUPFAM" id="SSF47616">
    <property type="entry name" value="GST C-terminal domain-like"/>
    <property type="match status" value="1"/>
</dbReference>
<reference evidence="1" key="1">
    <citation type="submission" date="2021-02" db="EMBL/GenBank/DDBJ databases">
        <authorList>
            <person name="Nowell W R."/>
        </authorList>
    </citation>
    <scope>NUCLEOTIDE SEQUENCE</scope>
</reference>
<dbReference type="InterPro" id="IPR016639">
    <property type="entry name" value="GST_Omega/GSH"/>
</dbReference>
<dbReference type="SUPFAM" id="SSF51182">
    <property type="entry name" value="RmlC-like cupins"/>
    <property type="match status" value="1"/>
</dbReference>
<name>A0A814FXH5_9BILA</name>
<dbReference type="Gene3D" id="3.40.30.10">
    <property type="entry name" value="Glutaredoxin"/>
    <property type="match status" value="1"/>
</dbReference>
<evidence type="ECO:0000313" key="2">
    <source>
        <dbReference type="Proteomes" id="UP000663860"/>
    </source>
</evidence>
<comment type="caution">
    <text evidence="1">The sequence shown here is derived from an EMBL/GenBank/DDBJ whole genome shotgun (WGS) entry which is preliminary data.</text>
</comment>